<evidence type="ECO:0000256" key="10">
    <source>
        <dbReference type="HAMAP-Rule" id="MF_02227"/>
    </source>
</evidence>
<dbReference type="EMBL" id="MSZX01000004">
    <property type="protein sequence ID" value="OPA78588.1"/>
    <property type="molecule type" value="Genomic_DNA"/>
</dbReference>
<gene>
    <name evidence="10" type="primary">rpe</name>
    <name evidence="15" type="ORF">BVG16_12040</name>
</gene>
<evidence type="ECO:0000256" key="5">
    <source>
        <dbReference type="ARBA" id="ARBA00001954"/>
    </source>
</evidence>
<comment type="cofactor">
    <cofactor evidence="10 13">
        <name>a divalent metal cation</name>
        <dbReference type="ChEBI" id="CHEBI:60240"/>
    </cofactor>
    <text evidence="10 13">Binds 1 divalent metal cation per subunit.</text>
</comment>
<dbReference type="Proteomes" id="UP000190188">
    <property type="component" value="Unassembled WGS sequence"/>
</dbReference>
<comment type="pathway">
    <text evidence="10">Carbohydrate degradation.</text>
</comment>
<dbReference type="NCBIfam" id="NF004076">
    <property type="entry name" value="PRK05581.1-4"/>
    <property type="match status" value="1"/>
</dbReference>
<comment type="catalytic activity">
    <reaction evidence="1 10 11">
        <text>D-ribulose 5-phosphate = D-xylulose 5-phosphate</text>
        <dbReference type="Rhea" id="RHEA:13677"/>
        <dbReference type="ChEBI" id="CHEBI:57737"/>
        <dbReference type="ChEBI" id="CHEBI:58121"/>
        <dbReference type="EC" id="5.1.3.1"/>
    </reaction>
</comment>
<evidence type="ECO:0000256" key="13">
    <source>
        <dbReference type="PIRSR" id="PIRSR001461-2"/>
    </source>
</evidence>
<evidence type="ECO:0000256" key="2">
    <source>
        <dbReference type="ARBA" id="ARBA00001936"/>
    </source>
</evidence>
<comment type="cofactor">
    <cofactor evidence="4">
        <name>Zn(2+)</name>
        <dbReference type="ChEBI" id="CHEBI:29105"/>
    </cofactor>
</comment>
<reference evidence="15 16" key="1">
    <citation type="submission" date="2017-01" db="EMBL/GenBank/DDBJ databases">
        <title>Genome analysis of Paenibacillus selenitrireducens ES3-24.</title>
        <authorList>
            <person name="Xu D."/>
            <person name="Yao R."/>
            <person name="Zheng S."/>
        </authorList>
    </citation>
    <scope>NUCLEOTIDE SEQUENCE [LARGE SCALE GENOMIC DNA]</scope>
    <source>
        <strain evidence="15 16">ES3-24</strain>
    </source>
</reference>
<evidence type="ECO:0000256" key="14">
    <source>
        <dbReference type="PIRSR" id="PIRSR001461-3"/>
    </source>
</evidence>
<keyword evidence="10 11" id="KW-0119">Carbohydrate metabolism</keyword>
<feature type="binding site" evidence="10 14">
    <location>
        <begin position="142"/>
        <end position="145"/>
    </location>
    <ligand>
        <name>substrate</name>
    </ligand>
</feature>
<dbReference type="GO" id="GO:0004750">
    <property type="term" value="F:D-ribulose-phosphate 3-epimerase activity"/>
    <property type="evidence" value="ECO:0007669"/>
    <property type="project" value="UniProtKB-UniRule"/>
</dbReference>
<evidence type="ECO:0000256" key="6">
    <source>
        <dbReference type="ARBA" id="ARBA00009541"/>
    </source>
</evidence>
<keyword evidence="13" id="KW-0170">Cobalt</keyword>
<comment type="cofactor">
    <cofactor evidence="2">
        <name>Mn(2+)</name>
        <dbReference type="ChEBI" id="CHEBI:29035"/>
    </cofactor>
</comment>
<dbReference type="EC" id="5.1.3.1" evidence="7 10"/>
<dbReference type="FunFam" id="3.20.20.70:FF:000004">
    <property type="entry name" value="Ribulose-phosphate 3-epimerase"/>
    <property type="match status" value="1"/>
</dbReference>
<feature type="binding site" evidence="10">
    <location>
        <begin position="176"/>
        <end position="178"/>
    </location>
    <ligand>
        <name>substrate</name>
    </ligand>
</feature>
<evidence type="ECO:0000256" key="12">
    <source>
        <dbReference type="PIRSR" id="PIRSR001461-1"/>
    </source>
</evidence>
<dbReference type="InterPro" id="IPR013785">
    <property type="entry name" value="Aldolase_TIM"/>
</dbReference>
<dbReference type="GO" id="GO:0019323">
    <property type="term" value="P:pentose catabolic process"/>
    <property type="evidence" value="ECO:0007669"/>
    <property type="project" value="UniProtKB-UniRule"/>
</dbReference>
<dbReference type="RefSeq" id="WP_078498924.1">
    <property type="nucleotide sequence ID" value="NZ_MSZX01000004.1"/>
</dbReference>
<evidence type="ECO:0000256" key="7">
    <source>
        <dbReference type="ARBA" id="ARBA00013188"/>
    </source>
</evidence>
<dbReference type="SUPFAM" id="SSF51366">
    <property type="entry name" value="Ribulose-phoshate binding barrel"/>
    <property type="match status" value="1"/>
</dbReference>
<comment type="function">
    <text evidence="10">Catalyzes the reversible epimerization of D-ribulose 5-phosphate to D-xylulose 5-phosphate.</text>
</comment>
<dbReference type="Pfam" id="PF00834">
    <property type="entry name" value="Ribul_P_3_epim"/>
    <property type="match status" value="1"/>
</dbReference>
<keyword evidence="9 10" id="KW-0413">Isomerase</keyword>
<protein>
    <recommendedName>
        <fullName evidence="7 10">Ribulose-phosphate 3-epimerase</fullName>
        <ecNumber evidence="7 10">5.1.3.1</ecNumber>
    </recommendedName>
</protein>
<keyword evidence="16" id="KW-1185">Reference proteome</keyword>
<dbReference type="Gene3D" id="3.20.20.70">
    <property type="entry name" value="Aldolase class I"/>
    <property type="match status" value="1"/>
</dbReference>
<feature type="active site" description="Proton acceptor" evidence="10 12">
    <location>
        <position position="35"/>
    </location>
</feature>
<feature type="binding site" evidence="10 13">
    <location>
        <position position="35"/>
    </location>
    <ligand>
        <name>a divalent metal cation</name>
        <dbReference type="ChEBI" id="CHEBI:60240"/>
    </ligand>
</feature>
<feature type="binding site" evidence="14">
    <location>
        <position position="178"/>
    </location>
    <ligand>
        <name>substrate</name>
    </ligand>
</feature>
<keyword evidence="13" id="KW-0862">Zinc</keyword>
<evidence type="ECO:0000313" key="16">
    <source>
        <dbReference type="Proteomes" id="UP000190188"/>
    </source>
</evidence>
<feature type="binding site" evidence="10 13">
    <location>
        <position position="66"/>
    </location>
    <ligand>
        <name>a divalent metal cation</name>
        <dbReference type="ChEBI" id="CHEBI:60240"/>
    </ligand>
</feature>
<evidence type="ECO:0000256" key="8">
    <source>
        <dbReference type="ARBA" id="ARBA00022723"/>
    </source>
</evidence>
<comment type="cofactor">
    <cofactor evidence="5">
        <name>Fe(2+)</name>
        <dbReference type="ChEBI" id="CHEBI:29033"/>
    </cofactor>
</comment>
<comment type="similarity">
    <text evidence="6 10 11">Belongs to the ribulose-phosphate 3-epimerase family.</text>
</comment>
<organism evidence="15 16">
    <name type="scientific">Paenibacillus selenitireducens</name>
    <dbReference type="NCBI Taxonomy" id="1324314"/>
    <lineage>
        <taxon>Bacteria</taxon>
        <taxon>Bacillati</taxon>
        <taxon>Bacillota</taxon>
        <taxon>Bacilli</taxon>
        <taxon>Bacillales</taxon>
        <taxon>Paenibacillaceae</taxon>
        <taxon>Paenibacillus</taxon>
    </lineage>
</organism>
<proteinExistence type="inferred from homology"/>
<accession>A0A1T2XFH7</accession>
<comment type="caution">
    <text evidence="15">The sequence shown here is derived from an EMBL/GenBank/DDBJ whole genome shotgun (WGS) entry which is preliminary data.</text>
</comment>
<feature type="active site" description="Proton donor" evidence="10 12">
    <location>
        <position position="176"/>
    </location>
</feature>
<dbReference type="GO" id="GO:0006098">
    <property type="term" value="P:pentose-phosphate shunt"/>
    <property type="evidence" value="ECO:0007669"/>
    <property type="project" value="UniProtKB-UniRule"/>
</dbReference>
<dbReference type="OrthoDB" id="1645589at2"/>
<feature type="binding site" evidence="10 14">
    <location>
        <begin position="198"/>
        <end position="199"/>
    </location>
    <ligand>
        <name>substrate</name>
    </ligand>
</feature>
<dbReference type="InterPro" id="IPR000056">
    <property type="entry name" value="Ribul_P_3_epim-like"/>
</dbReference>
<dbReference type="NCBIfam" id="TIGR01163">
    <property type="entry name" value="rpe"/>
    <property type="match status" value="1"/>
</dbReference>
<sequence length="220" mass="23485">MKTKIAPSILSADFAKLGAEIKEVELGGADWIHVDVMDGKFVPNITIGPLVVEAIRPITKLPLDVHLMIESPELYVATFAKAGADLITIHAEACTHLHRVVHLIKEQGVKVGVALNPATPLSAIEEILEDLDLVLIMTVNPGFGGQSFIESTLAKITRLRAMLDERGLQHVHIEVDGGVQELTAPKVAAAGADVLVAGSAVFGQPDRKAAMDRIRNSITS</sequence>
<dbReference type="GO" id="GO:0046872">
    <property type="term" value="F:metal ion binding"/>
    <property type="evidence" value="ECO:0007669"/>
    <property type="project" value="UniProtKB-UniRule"/>
</dbReference>
<dbReference type="STRING" id="1324314.BVG16_12040"/>
<dbReference type="InterPro" id="IPR026019">
    <property type="entry name" value="Ribul_P_3_epim"/>
</dbReference>
<feature type="binding site" evidence="10 13">
    <location>
        <position position="33"/>
    </location>
    <ligand>
        <name>a divalent metal cation</name>
        <dbReference type="ChEBI" id="CHEBI:60240"/>
    </ligand>
</feature>
<evidence type="ECO:0000256" key="1">
    <source>
        <dbReference type="ARBA" id="ARBA00001782"/>
    </source>
</evidence>
<evidence type="ECO:0000256" key="9">
    <source>
        <dbReference type="ARBA" id="ARBA00023235"/>
    </source>
</evidence>
<dbReference type="HAMAP" id="MF_02227">
    <property type="entry name" value="RPE"/>
    <property type="match status" value="1"/>
</dbReference>
<dbReference type="PROSITE" id="PS01085">
    <property type="entry name" value="RIBUL_P_3_EPIMER_1"/>
    <property type="match status" value="1"/>
</dbReference>
<dbReference type="CDD" id="cd00429">
    <property type="entry name" value="RPE"/>
    <property type="match status" value="1"/>
</dbReference>
<dbReference type="PROSITE" id="PS01086">
    <property type="entry name" value="RIBUL_P_3_EPIMER_2"/>
    <property type="match status" value="1"/>
</dbReference>
<dbReference type="PIRSF" id="PIRSF001461">
    <property type="entry name" value="RPE"/>
    <property type="match status" value="1"/>
</dbReference>
<name>A0A1T2XFH7_9BACL</name>
<evidence type="ECO:0000313" key="15">
    <source>
        <dbReference type="EMBL" id="OPA78588.1"/>
    </source>
</evidence>
<feature type="binding site" evidence="10 14">
    <location>
        <position position="8"/>
    </location>
    <ligand>
        <name>substrate</name>
    </ligand>
</feature>
<keyword evidence="8 10" id="KW-0479">Metal-binding</keyword>
<dbReference type="GO" id="GO:0005737">
    <property type="term" value="C:cytoplasm"/>
    <property type="evidence" value="ECO:0007669"/>
    <property type="project" value="UniProtKB-ARBA"/>
</dbReference>
<evidence type="ECO:0000256" key="3">
    <source>
        <dbReference type="ARBA" id="ARBA00001941"/>
    </source>
</evidence>
<keyword evidence="13" id="KW-0464">Manganese</keyword>
<evidence type="ECO:0000256" key="4">
    <source>
        <dbReference type="ARBA" id="ARBA00001947"/>
    </source>
</evidence>
<dbReference type="PANTHER" id="PTHR11749">
    <property type="entry name" value="RIBULOSE-5-PHOSPHATE-3-EPIMERASE"/>
    <property type="match status" value="1"/>
</dbReference>
<feature type="binding site" evidence="10 14">
    <location>
        <position position="66"/>
    </location>
    <ligand>
        <name>substrate</name>
    </ligand>
</feature>
<comment type="cofactor">
    <cofactor evidence="3">
        <name>Co(2+)</name>
        <dbReference type="ChEBI" id="CHEBI:48828"/>
    </cofactor>
</comment>
<evidence type="ECO:0000256" key="11">
    <source>
        <dbReference type="PIRNR" id="PIRNR001461"/>
    </source>
</evidence>
<dbReference type="InterPro" id="IPR011060">
    <property type="entry name" value="RibuloseP-bd_barrel"/>
</dbReference>
<feature type="binding site" evidence="10 13">
    <location>
        <position position="176"/>
    </location>
    <ligand>
        <name>a divalent metal cation</name>
        <dbReference type="ChEBI" id="CHEBI:60240"/>
    </ligand>
</feature>
<dbReference type="AlphaFoldDB" id="A0A1T2XFH7"/>